<dbReference type="Gene3D" id="2.70.150.10">
    <property type="entry name" value="Calcium-transporting ATPase, cytoplasmic transduction domain A"/>
    <property type="match status" value="1"/>
</dbReference>
<comment type="subcellular location">
    <subcellularLocation>
        <location evidence="9">Cell membrane</location>
    </subcellularLocation>
    <subcellularLocation>
        <location evidence="1">Membrane</location>
    </subcellularLocation>
</comment>
<dbReference type="InterPro" id="IPR023299">
    <property type="entry name" value="ATPase_P-typ_cyto_dom_N"/>
</dbReference>
<evidence type="ECO:0000256" key="7">
    <source>
        <dbReference type="ARBA" id="ARBA00039097"/>
    </source>
</evidence>
<evidence type="ECO:0000256" key="2">
    <source>
        <dbReference type="ARBA" id="ARBA00006024"/>
    </source>
</evidence>
<dbReference type="InterPro" id="IPR008250">
    <property type="entry name" value="ATPase_P-typ_transduc_dom_A_sf"/>
</dbReference>
<keyword evidence="3" id="KW-0812">Transmembrane</keyword>
<keyword evidence="6" id="KW-0472">Membrane</keyword>
<dbReference type="Pfam" id="PF00702">
    <property type="entry name" value="Hydrolase"/>
    <property type="match status" value="1"/>
</dbReference>
<reference evidence="11 12" key="1">
    <citation type="submission" date="2020-11" db="EMBL/GenBank/DDBJ databases">
        <title>Treponema Peruensis nv. sp., first commensal Treponema isolated from human feces.</title>
        <authorList>
            <person name="Belkhou C."/>
            <person name="Raes J."/>
        </authorList>
    </citation>
    <scope>NUCLEOTIDE SEQUENCE [LARGE SCALE GENOMIC DNA]</scope>
    <source>
        <strain evidence="11 12">RCC2812</strain>
    </source>
</reference>
<dbReference type="PANTHER" id="PTHR48085:SF5">
    <property type="entry name" value="CADMIUM_ZINC-TRANSPORTING ATPASE HMA4-RELATED"/>
    <property type="match status" value="1"/>
</dbReference>
<dbReference type="RefSeq" id="WP_198442372.1">
    <property type="nucleotide sequence ID" value="NZ_CBCSHE010000008.1"/>
</dbReference>
<dbReference type="KEGG" id="tper:IWA51_10430"/>
<evidence type="ECO:0000313" key="11">
    <source>
        <dbReference type="EMBL" id="QQA00663.1"/>
    </source>
</evidence>
<evidence type="ECO:0000259" key="10">
    <source>
        <dbReference type="Pfam" id="PF00122"/>
    </source>
</evidence>
<accession>A0A7T3RCL4</accession>
<proteinExistence type="inferred from homology"/>
<dbReference type="Pfam" id="PF00122">
    <property type="entry name" value="E1-E2_ATPase"/>
    <property type="match status" value="1"/>
</dbReference>
<evidence type="ECO:0000256" key="8">
    <source>
        <dbReference type="ARBA" id="ARBA00047308"/>
    </source>
</evidence>
<dbReference type="GO" id="GO:0016887">
    <property type="term" value="F:ATP hydrolysis activity"/>
    <property type="evidence" value="ECO:0007669"/>
    <property type="project" value="InterPro"/>
</dbReference>
<dbReference type="NCBIfam" id="TIGR01494">
    <property type="entry name" value="ATPase_P-type"/>
    <property type="match status" value="1"/>
</dbReference>
<evidence type="ECO:0000256" key="9">
    <source>
        <dbReference type="RuleBase" id="RU362081"/>
    </source>
</evidence>
<dbReference type="SUPFAM" id="SSF56784">
    <property type="entry name" value="HAD-like"/>
    <property type="match status" value="1"/>
</dbReference>
<evidence type="ECO:0000313" key="12">
    <source>
        <dbReference type="Proteomes" id="UP000595224"/>
    </source>
</evidence>
<dbReference type="Proteomes" id="UP000595224">
    <property type="component" value="Chromosome"/>
</dbReference>
<dbReference type="SUPFAM" id="SSF81653">
    <property type="entry name" value="Calcium ATPase, transduction domain A"/>
    <property type="match status" value="1"/>
</dbReference>
<name>A0A7T3RCL4_9SPIR</name>
<evidence type="ECO:0000256" key="3">
    <source>
        <dbReference type="ARBA" id="ARBA00022692"/>
    </source>
</evidence>
<dbReference type="Gene3D" id="3.40.50.1000">
    <property type="entry name" value="HAD superfamily/HAD-like"/>
    <property type="match status" value="1"/>
</dbReference>
<keyword evidence="9" id="KW-1003">Cell membrane</keyword>
<keyword evidence="5" id="KW-1133">Transmembrane helix</keyword>
<gene>
    <name evidence="11" type="ORF">IWA51_10430</name>
</gene>
<dbReference type="PRINTS" id="PR00119">
    <property type="entry name" value="CATATPASE"/>
</dbReference>
<dbReference type="NCBIfam" id="TIGR01525">
    <property type="entry name" value="ATPase-IB_hvy"/>
    <property type="match status" value="1"/>
</dbReference>
<dbReference type="InterPro" id="IPR018303">
    <property type="entry name" value="ATPase_P-typ_P_site"/>
</dbReference>
<dbReference type="InterPro" id="IPR036412">
    <property type="entry name" value="HAD-like_sf"/>
</dbReference>
<keyword evidence="9" id="KW-0479">Metal-binding</keyword>
<sequence>MDFQISHSLPGRVRLRYERHILSLRQAMLVQMLVGLQEGIVSVSVNTVSGSILIEYKDTSLETVISYVKALDGKYLNDENLLSSVSVPSVQESLLESLLSLTVEHFLKKLLPLPLRKIISLVSIVPRVQKGIASVVRGKPFCAETLDAAAISLSYLTGDIDTAGTINFLLNIGDTLEDYTKRKSHDNLTQSLLITDETVTIVQDGEEKEISTQLLKAGDIVIVRAGSVIPVDGTVVDGVGMVNQASMTGEALPVQREKGSSVFASTIIEEGEIKIKVKACGGETKVSKIANMIDRSNSLKAASQEKAERVADNLVKYNFLIAGLAYFFTRNFTKAASTLLVDYSCAMKLSAPISVLSAMRDCARNGILAKGGKFLEEFAESDTIVFDKTGTLTESNPVVKKIVVFGSRKENEVLKLAACLEEHFPHSLARAVVNEAASRGLNHKEEHTKVEYILAHGIASSLDGKKLRIGSAHFIFDDEKIPLTKEADDCINTITGCSQLYFAIDGELAAIIVIEDPIRKESCAVIKKLKDSGFKNVIMITGDNKHTAKEVAEKTGVTDFVAEALPDTKVSWIEKLKKEGHKVVMVGDGINDSPALSAANVGIAMGKASSIASETADILLPDDGLDSLPVLRKISRNLISRIHGNNRAIIGINSALIAGGLAGSITPQMAALLHNSSTVAISVNAMSSLD</sequence>
<dbReference type="EC" id="7.2.2.12" evidence="7"/>
<dbReference type="SFLD" id="SFLDS00003">
    <property type="entry name" value="Haloacid_Dehalogenase"/>
    <property type="match status" value="1"/>
</dbReference>
<evidence type="ECO:0000256" key="5">
    <source>
        <dbReference type="ARBA" id="ARBA00022989"/>
    </source>
</evidence>
<comment type="catalytic activity">
    <reaction evidence="8">
        <text>Zn(2+)(in) + ATP + H2O = Zn(2+)(out) + ADP + phosphate + H(+)</text>
        <dbReference type="Rhea" id="RHEA:20621"/>
        <dbReference type="ChEBI" id="CHEBI:15377"/>
        <dbReference type="ChEBI" id="CHEBI:15378"/>
        <dbReference type="ChEBI" id="CHEBI:29105"/>
        <dbReference type="ChEBI" id="CHEBI:30616"/>
        <dbReference type="ChEBI" id="CHEBI:43474"/>
        <dbReference type="ChEBI" id="CHEBI:456216"/>
        <dbReference type="EC" id="7.2.2.12"/>
    </reaction>
</comment>
<dbReference type="GO" id="GO:0016463">
    <property type="term" value="F:P-type zinc transporter activity"/>
    <property type="evidence" value="ECO:0007669"/>
    <property type="project" value="UniProtKB-EC"/>
</dbReference>
<keyword evidence="9" id="KW-0547">Nucleotide-binding</keyword>
<keyword evidence="9" id="KW-0067">ATP-binding</keyword>
<dbReference type="InterPro" id="IPR051014">
    <property type="entry name" value="Cation_Transport_ATPase_IB"/>
</dbReference>
<feature type="domain" description="P-type ATPase A" evidence="10">
    <location>
        <begin position="195"/>
        <end position="293"/>
    </location>
</feature>
<dbReference type="InterPro" id="IPR001757">
    <property type="entry name" value="P_typ_ATPase"/>
</dbReference>
<dbReference type="CDD" id="cd07550">
    <property type="entry name" value="P-type_ATPase_HM"/>
    <property type="match status" value="1"/>
</dbReference>
<dbReference type="GO" id="GO:0005886">
    <property type="term" value="C:plasma membrane"/>
    <property type="evidence" value="ECO:0007669"/>
    <property type="project" value="UniProtKB-SubCell"/>
</dbReference>
<protein>
    <recommendedName>
        <fullName evidence="7">P-type Zn(2+) transporter</fullName>
        <ecNumber evidence="7">7.2.2.12</ecNumber>
    </recommendedName>
</protein>
<dbReference type="Gene3D" id="3.40.1110.10">
    <property type="entry name" value="Calcium-transporting ATPase, cytoplasmic domain N"/>
    <property type="match status" value="1"/>
</dbReference>
<evidence type="ECO:0000256" key="6">
    <source>
        <dbReference type="ARBA" id="ARBA00023136"/>
    </source>
</evidence>
<dbReference type="GO" id="GO:0046872">
    <property type="term" value="F:metal ion binding"/>
    <property type="evidence" value="ECO:0007669"/>
    <property type="project" value="UniProtKB-KW"/>
</dbReference>
<dbReference type="SFLD" id="SFLDF00027">
    <property type="entry name" value="p-type_atpase"/>
    <property type="match status" value="1"/>
</dbReference>
<dbReference type="PROSITE" id="PS01229">
    <property type="entry name" value="COF_2"/>
    <property type="match status" value="1"/>
</dbReference>
<dbReference type="PANTHER" id="PTHR48085">
    <property type="entry name" value="CADMIUM/ZINC-TRANSPORTING ATPASE HMA2-RELATED"/>
    <property type="match status" value="1"/>
</dbReference>
<dbReference type="AlphaFoldDB" id="A0A7T3RCL4"/>
<organism evidence="11 12">
    <name type="scientific">Treponema peruense</name>
    <dbReference type="NCBI Taxonomy" id="2787628"/>
    <lineage>
        <taxon>Bacteria</taxon>
        <taxon>Pseudomonadati</taxon>
        <taxon>Spirochaetota</taxon>
        <taxon>Spirochaetia</taxon>
        <taxon>Spirochaetales</taxon>
        <taxon>Treponemataceae</taxon>
        <taxon>Treponema</taxon>
    </lineage>
</organism>
<evidence type="ECO:0000256" key="4">
    <source>
        <dbReference type="ARBA" id="ARBA00022967"/>
    </source>
</evidence>
<keyword evidence="12" id="KW-1185">Reference proteome</keyword>
<dbReference type="InterPro" id="IPR023214">
    <property type="entry name" value="HAD_sf"/>
</dbReference>
<dbReference type="GO" id="GO:0005524">
    <property type="term" value="F:ATP binding"/>
    <property type="evidence" value="ECO:0007669"/>
    <property type="project" value="UniProtKB-UniRule"/>
</dbReference>
<dbReference type="InterPro" id="IPR027256">
    <property type="entry name" value="P-typ_ATPase_IB"/>
</dbReference>
<evidence type="ECO:0000256" key="1">
    <source>
        <dbReference type="ARBA" id="ARBA00004370"/>
    </source>
</evidence>
<dbReference type="Pfam" id="PF19991">
    <property type="entry name" value="HMA_2"/>
    <property type="match status" value="1"/>
</dbReference>
<comment type="similarity">
    <text evidence="2 9">Belongs to the cation transport ATPase (P-type) (TC 3.A.3) family. Type IB subfamily.</text>
</comment>
<dbReference type="PROSITE" id="PS00154">
    <property type="entry name" value="ATPASE_E1_E2"/>
    <property type="match status" value="1"/>
</dbReference>
<dbReference type="EMBL" id="CP064936">
    <property type="protein sequence ID" value="QQA00663.1"/>
    <property type="molecule type" value="Genomic_DNA"/>
</dbReference>
<keyword evidence="4" id="KW-1278">Translocase</keyword>
<dbReference type="InterPro" id="IPR044492">
    <property type="entry name" value="P_typ_ATPase_HD_dom"/>
</dbReference>
<dbReference type="InterPro" id="IPR059000">
    <property type="entry name" value="ATPase_P-type_domA"/>
</dbReference>
<dbReference type="SFLD" id="SFLDG00002">
    <property type="entry name" value="C1.7:_P-type_atpase_like"/>
    <property type="match status" value="1"/>
</dbReference>
<dbReference type="GO" id="GO:0015086">
    <property type="term" value="F:cadmium ion transmembrane transporter activity"/>
    <property type="evidence" value="ECO:0007669"/>
    <property type="project" value="TreeGrafter"/>
</dbReference>